<feature type="transmembrane region" description="Helical" evidence="1">
    <location>
        <begin position="170"/>
        <end position="189"/>
    </location>
</feature>
<dbReference type="OrthoDB" id="9813524at2"/>
<dbReference type="InterPro" id="IPR036938">
    <property type="entry name" value="PAP2/HPO_sf"/>
</dbReference>
<gene>
    <name evidence="3" type="ORF">SAMN04488557_1208</name>
</gene>
<dbReference type="Proteomes" id="UP000199423">
    <property type="component" value="Unassembled WGS sequence"/>
</dbReference>
<feature type="transmembrane region" description="Helical" evidence="1">
    <location>
        <begin position="111"/>
        <end position="133"/>
    </location>
</feature>
<dbReference type="AlphaFoldDB" id="A0A1I7N3N4"/>
<dbReference type="Pfam" id="PF01569">
    <property type="entry name" value="PAP2"/>
    <property type="match status" value="1"/>
</dbReference>
<protein>
    <submittedName>
        <fullName evidence="3">Membrane-associated enzyme, PAP2 (Acid phosphatase) superfamily</fullName>
    </submittedName>
</protein>
<keyword evidence="4" id="KW-1185">Reference proteome</keyword>
<dbReference type="SUPFAM" id="SSF48317">
    <property type="entry name" value="Acid phosphatase/Vanadium-dependent haloperoxidase"/>
    <property type="match status" value="1"/>
</dbReference>
<proteinExistence type="predicted"/>
<evidence type="ECO:0000256" key="1">
    <source>
        <dbReference type="SAM" id="Phobius"/>
    </source>
</evidence>
<accession>A0A1I7N3N4</accession>
<evidence type="ECO:0000313" key="4">
    <source>
        <dbReference type="Proteomes" id="UP000199423"/>
    </source>
</evidence>
<keyword evidence="1" id="KW-0472">Membrane</keyword>
<reference evidence="4" key="1">
    <citation type="submission" date="2016-10" db="EMBL/GenBank/DDBJ databases">
        <authorList>
            <person name="Varghese N."/>
            <person name="Submissions S."/>
        </authorList>
    </citation>
    <scope>NUCLEOTIDE SEQUENCE [LARGE SCALE GENOMIC DNA]</scope>
    <source>
        <strain evidence="4">DSM 1565</strain>
    </source>
</reference>
<evidence type="ECO:0000259" key="2">
    <source>
        <dbReference type="Pfam" id="PF01569"/>
    </source>
</evidence>
<feature type="domain" description="Phosphatidic acid phosphatase type 2/haloperoxidase" evidence="2">
    <location>
        <begin position="116"/>
        <end position="234"/>
    </location>
</feature>
<dbReference type="EMBL" id="FPCH01000001">
    <property type="protein sequence ID" value="SFV29264.1"/>
    <property type="molecule type" value="Genomic_DNA"/>
</dbReference>
<name>A0A1I7N3N4_9HYPH</name>
<keyword evidence="1" id="KW-1133">Transmembrane helix</keyword>
<sequence>MSAPGFVFGTEERHEGDAAEEQPVIGAISLLKGAVAVGALAFAVFALVPGIDLAIARLFYAGNGQFIGNQLAMFGMLRFTFNGLFYLTCAVTAVGLVITARRAASWLGLGIRKWLFIAVCLLTGPLVVANIGFKDHWGRARPRDIVEFAGSKAFTAPFPASNQCNYNCSFVSGEASSVFMVLFVAALLFKSLSRNFVTLSILLGALAGLTRMAQGGHFLSDVIFAGVLMAMTGASLQLLFDTLESDRKNSIEPSSA</sequence>
<dbReference type="Gene3D" id="1.20.144.10">
    <property type="entry name" value="Phosphatidic acid phosphatase type 2/haloperoxidase"/>
    <property type="match status" value="1"/>
</dbReference>
<dbReference type="RefSeq" id="WP_092865454.1">
    <property type="nucleotide sequence ID" value="NZ_FPCH01000001.1"/>
</dbReference>
<dbReference type="STRING" id="51670.SAMN04488557_1208"/>
<feature type="transmembrane region" description="Helical" evidence="1">
    <location>
        <begin position="219"/>
        <end position="240"/>
    </location>
</feature>
<keyword evidence="1" id="KW-0812">Transmembrane</keyword>
<feature type="transmembrane region" description="Helical" evidence="1">
    <location>
        <begin position="79"/>
        <end position="99"/>
    </location>
</feature>
<evidence type="ECO:0000313" key="3">
    <source>
        <dbReference type="EMBL" id="SFV29264.1"/>
    </source>
</evidence>
<dbReference type="CDD" id="cd03396">
    <property type="entry name" value="PAP2_like_6"/>
    <property type="match status" value="1"/>
</dbReference>
<organism evidence="3 4">
    <name type="scientific">Hyphomicrobium facile</name>
    <dbReference type="NCBI Taxonomy" id="51670"/>
    <lineage>
        <taxon>Bacteria</taxon>
        <taxon>Pseudomonadati</taxon>
        <taxon>Pseudomonadota</taxon>
        <taxon>Alphaproteobacteria</taxon>
        <taxon>Hyphomicrobiales</taxon>
        <taxon>Hyphomicrobiaceae</taxon>
        <taxon>Hyphomicrobium</taxon>
    </lineage>
</organism>
<feature type="transmembrane region" description="Helical" evidence="1">
    <location>
        <begin position="35"/>
        <end position="59"/>
    </location>
</feature>
<dbReference type="InterPro" id="IPR000326">
    <property type="entry name" value="PAP2/HPO"/>
</dbReference>